<dbReference type="SUPFAM" id="SSF53448">
    <property type="entry name" value="Nucleotide-diphospho-sugar transferases"/>
    <property type="match status" value="1"/>
</dbReference>
<name>A0AB34JYV9_PRYPA</name>
<comment type="caution">
    <text evidence="1">The sequence shown here is derived from an EMBL/GenBank/DDBJ whole genome shotgun (WGS) entry which is preliminary data.</text>
</comment>
<proteinExistence type="predicted"/>
<gene>
    <name evidence="1" type="ORF">AB1Y20_015783</name>
</gene>
<evidence type="ECO:0000313" key="1">
    <source>
        <dbReference type="EMBL" id="KAL1527100.1"/>
    </source>
</evidence>
<dbReference type="Gene3D" id="3.90.550.20">
    <property type="match status" value="1"/>
</dbReference>
<dbReference type="AlphaFoldDB" id="A0AB34JYV9"/>
<dbReference type="InterPro" id="IPR029044">
    <property type="entry name" value="Nucleotide-diphossugar_trans"/>
</dbReference>
<evidence type="ECO:0008006" key="3">
    <source>
        <dbReference type="Google" id="ProtNLM"/>
    </source>
</evidence>
<protein>
    <recommendedName>
        <fullName evidence="3">Alpha 1,4-glycosyltransferase domain-containing protein</fullName>
    </recommendedName>
</protein>
<reference evidence="1 2" key="1">
    <citation type="journal article" date="2024" name="Science">
        <title>Giant polyketide synthase enzymes in the biosynthesis of giant marine polyether toxins.</title>
        <authorList>
            <person name="Fallon T.R."/>
            <person name="Shende V.V."/>
            <person name="Wierzbicki I.H."/>
            <person name="Pendleton A.L."/>
            <person name="Watervoot N.F."/>
            <person name="Auber R.P."/>
            <person name="Gonzalez D.J."/>
            <person name="Wisecaver J.H."/>
            <person name="Moore B.S."/>
        </authorList>
    </citation>
    <scope>NUCLEOTIDE SEQUENCE [LARGE SCALE GENOMIC DNA]</scope>
    <source>
        <strain evidence="1 2">12B1</strain>
    </source>
</reference>
<dbReference type="InterPro" id="IPR007577">
    <property type="entry name" value="GlycoTrfase_DXD_sugar-bd_CS"/>
</dbReference>
<dbReference type="PANTHER" id="PTHR46830">
    <property type="entry name" value="TRANSFERASE, PUTATIVE-RELATED"/>
    <property type="match status" value="1"/>
</dbReference>
<accession>A0AB34JYV9</accession>
<dbReference type="PANTHER" id="PTHR46830:SF1">
    <property type="entry name" value="ALPHA-1,4-N-ACETYLGLUCOSAMINYLTRANSFERASE"/>
    <property type="match status" value="1"/>
</dbReference>
<dbReference type="Proteomes" id="UP001515480">
    <property type="component" value="Unassembled WGS sequence"/>
</dbReference>
<sequence length="264" mass="30453">MVSVRWTVQPENYVLYYDRKPPPSPQWRCACQHIATRCVRASPPVYVPGTHRLLKLMHRPDMMRLELLIKHGGIFLDHDAYVFRSLERLRRCCPPDERPPTGARVSCAAAPVVAGFEQATPVLRKLNPGVLLAERNSPFLQMIRASWQNYSVLWDYNCCEAAYKLHEQHPEFRAHLRADIGPLPRYASQRQYDEHLAQATVVHVTALSKAWRQRDLRKFGVMRAIAAHVISLANRSVTRMTTGQQECIALVNSQMESRWKPRIH</sequence>
<dbReference type="Pfam" id="PF04488">
    <property type="entry name" value="Gly_transf_sug"/>
    <property type="match status" value="1"/>
</dbReference>
<dbReference type="EMBL" id="JBGBPQ010000003">
    <property type="protein sequence ID" value="KAL1527100.1"/>
    <property type="molecule type" value="Genomic_DNA"/>
</dbReference>
<keyword evidence="2" id="KW-1185">Reference proteome</keyword>
<organism evidence="1 2">
    <name type="scientific">Prymnesium parvum</name>
    <name type="common">Toxic golden alga</name>
    <dbReference type="NCBI Taxonomy" id="97485"/>
    <lineage>
        <taxon>Eukaryota</taxon>
        <taxon>Haptista</taxon>
        <taxon>Haptophyta</taxon>
        <taxon>Prymnesiophyceae</taxon>
        <taxon>Prymnesiales</taxon>
        <taxon>Prymnesiaceae</taxon>
        <taxon>Prymnesium</taxon>
    </lineage>
</organism>
<evidence type="ECO:0000313" key="2">
    <source>
        <dbReference type="Proteomes" id="UP001515480"/>
    </source>
</evidence>